<reference evidence="2 3" key="1">
    <citation type="submission" date="2016-10" db="EMBL/GenBank/DDBJ databases">
        <authorList>
            <person name="de Groot N.N."/>
        </authorList>
    </citation>
    <scope>NUCLEOTIDE SEQUENCE [LARGE SCALE GENOMIC DNA]</scope>
    <source>
        <strain evidence="2 3">DSM 44945</strain>
    </source>
</reference>
<dbReference type="AlphaFoldDB" id="A0A1I2MIP4"/>
<keyword evidence="3" id="KW-1185">Reference proteome</keyword>
<sequence length="52" mass="5954">MGMVKSLMRSAYRGLLFILFLSVMMLVTVLLLAFLANPSLMWESVQEAFRMP</sequence>
<feature type="transmembrane region" description="Helical" evidence="1">
    <location>
        <begin position="12"/>
        <end position="36"/>
    </location>
</feature>
<dbReference type="STRING" id="201973.SAMN04488025_10867"/>
<keyword evidence="1" id="KW-0472">Membrane</keyword>
<accession>A0A1I2MIP4</accession>
<organism evidence="2 3">
    <name type="scientific">Planifilum fulgidum</name>
    <dbReference type="NCBI Taxonomy" id="201973"/>
    <lineage>
        <taxon>Bacteria</taxon>
        <taxon>Bacillati</taxon>
        <taxon>Bacillota</taxon>
        <taxon>Bacilli</taxon>
        <taxon>Bacillales</taxon>
        <taxon>Thermoactinomycetaceae</taxon>
        <taxon>Planifilum</taxon>
    </lineage>
</organism>
<name>A0A1I2MIP4_9BACL</name>
<dbReference type="EMBL" id="FOOK01000008">
    <property type="protein sequence ID" value="SFF90908.1"/>
    <property type="molecule type" value="Genomic_DNA"/>
</dbReference>
<dbReference type="Proteomes" id="UP000198661">
    <property type="component" value="Unassembled WGS sequence"/>
</dbReference>
<protein>
    <submittedName>
        <fullName evidence="2">Uncharacterized protein</fullName>
    </submittedName>
</protein>
<keyword evidence="1" id="KW-1133">Transmembrane helix</keyword>
<evidence type="ECO:0000256" key="1">
    <source>
        <dbReference type="SAM" id="Phobius"/>
    </source>
</evidence>
<gene>
    <name evidence="2" type="ORF">SAMN04488025_10867</name>
</gene>
<proteinExistence type="predicted"/>
<evidence type="ECO:0000313" key="2">
    <source>
        <dbReference type="EMBL" id="SFF90908.1"/>
    </source>
</evidence>
<dbReference type="RefSeq" id="WP_170070530.1">
    <property type="nucleotide sequence ID" value="NZ_FOOK01000008.1"/>
</dbReference>
<evidence type="ECO:0000313" key="3">
    <source>
        <dbReference type="Proteomes" id="UP000198661"/>
    </source>
</evidence>
<keyword evidence="1" id="KW-0812">Transmembrane</keyword>